<dbReference type="EMBL" id="VTES01000008">
    <property type="protein sequence ID" value="TYS59462.1"/>
    <property type="molecule type" value="Genomic_DNA"/>
</dbReference>
<name>A0A5D4SC87_9BACI</name>
<accession>A0A5D4SC87</accession>
<keyword evidence="2" id="KW-0812">Transmembrane</keyword>
<dbReference type="SUPFAM" id="SSF82171">
    <property type="entry name" value="DPP6 N-terminal domain-like"/>
    <property type="match status" value="1"/>
</dbReference>
<evidence type="ECO:0000256" key="2">
    <source>
        <dbReference type="SAM" id="Phobius"/>
    </source>
</evidence>
<evidence type="ECO:0000256" key="1">
    <source>
        <dbReference type="ARBA" id="ARBA00009820"/>
    </source>
</evidence>
<sequence>MKKKSIILLFSFIGGITLLLILLGLNLDKSENEKQNGITNQYDISSQNTIAYVNYKDGKPSLMLYNKEKDINAEAFSLDSSRMILDPSFSYDGSLLSFISTNKQQDEDTAFKTTIHILDLSTKQVTDAFTENELITETEFSPVDDTLYYLRAGTFQNYSPIASKRPHDLDVWSFNPAEGEHKQITDLKSYSMHSLQLSPGENSVFIQMDDDQGADTPEETFEVKQRIFEIPIDNPDSMKIAGDPDRKMDVFDFTFSPDGNTMIFQSISNSDEGGTYEYELYKMDVDSGEEAQLTHLGEYTDRPVFSADGDRVYFMVDKRFAKGSPEYHLYSVKLNGKEIEKIELPLSED</sequence>
<keyword evidence="2" id="KW-0472">Membrane</keyword>
<comment type="caution">
    <text evidence="3">The sequence shown here is derived from an EMBL/GenBank/DDBJ whole genome shotgun (WGS) entry which is preliminary data.</text>
</comment>
<protein>
    <submittedName>
        <fullName evidence="3">Uncharacterized protein</fullName>
    </submittedName>
</protein>
<dbReference type="PANTHER" id="PTHR36842:SF1">
    <property type="entry name" value="PROTEIN TOLB"/>
    <property type="match status" value="1"/>
</dbReference>
<evidence type="ECO:0000313" key="4">
    <source>
        <dbReference type="Proteomes" id="UP000323732"/>
    </source>
</evidence>
<dbReference type="PANTHER" id="PTHR36842">
    <property type="entry name" value="PROTEIN TOLB HOMOLOG"/>
    <property type="match status" value="1"/>
</dbReference>
<dbReference type="AlphaFoldDB" id="A0A5D4SC87"/>
<reference evidence="3 4" key="1">
    <citation type="submission" date="2019-08" db="EMBL/GenBank/DDBJ databases">
        <title>Bacillus genomes from the desert of Cuatro Cienegas, Coahuila.</title>
        <authorList>
            <person name="Olmedo-Alvarez G."/>
        </authorList>
    </citation>
    <scope>NUCLEOTIDE SEQUENCE [LARGE SCALE GENOMIC DNA]</scope>
    <source>
        <strain evidence="3 4">CH37_1T</strain>
    </source>
</reference>
<dbReference type="InterPro" id="IPR011659">
    <property type="entry name" value="WD40"/>
</dbReference>
<gene>
    <name evidence="3" type="ORF">FZD47_22460</name>
</gene>
<feature type="transmembrane region" description="Helical" evidence="2">
    <location>
        <begin position="7"/>
        <end position="27"/>
    </location>
</feature>
<dbReference type="InterPro" id="IPR011042">
    <property type="entry name" value="6-blade_b-propeller_TolB-like"/>
</dbReference>
<dbReference type="Gene3D" id="2.120.10.30">
    <property type="entry name" value="TolB, C-terminal domain"/>
    <property type="match status" value="2"/>
</dbReference>
<keyword evidence="2" id="KW-1133">Transmembrane helix</keyword>
<dbReference type="Proteomes" id="UP000323732">
    <property type="component" value="Unassembled WGS sequence"/>
</dbReference>
<dbReference type="RefSeq" id="WP_148950958.1">
    <property type="nucleotide sequence ID" value="NZ_VTES01000008.1"/>
</dbReference>
<dbReference type="Pfam" id="PF07676">
    <property type="entry name" value="PD40"/>
    <property type="match status" value="2"/>
</dbReference>
<organism evidence="3 4">
    <name type="scientific">Bacillus infantis</name>
    <dbReference type="NCBI Taxonomy" id="324767"/>
    <lineage>
        <taxon>Bacteria</taxon>
        <taxon>Bacillati</taxon>
        <taxon>Bacillota</taxon>
        <taxon>Bacilli</taxon>
        <taxon>Bacillales</taxon>
        <taxon>Bacillaceae</taxon>
        <taxon>Bacillus</taxon>
    </lineage>
</organism>
<proteinExistence type="inferred from homology"/>
<evidence type="ECO:0000313" key="3">
    <source>
        <dbReference type="EMBL" id="TYS59462.1"/>
    </source>
</evidence>
<comment type="similarity">
    <text evidence="1">Belongs to the TolB family.</text>
</comment>